<proteinExistence type="predicted"/>
<name>A0A5K3G061_MESCO</name>
<dbReference type="WBParaSite" id="MCU_013422-RA">
    <property type="protein sequence ID" value="MCU_013422-RA"/>
    <property type="gene ID" value="MCU_013422"/>
</dbReference>
<evidence type="ECO:0000313" key="3">
    <source>
        <dbReference type="WBParaSite" id="MCU_013422-RB"/>
    </source>
</evidence>
<feature type="compositionally biased region" description="Basic residues" evidence="1">
    <location>
        <begin position="490"/>
        <end position="502"/>
    </location>
</feature>
<evidence type="ECO:0000256" key="1">
    <source>
        <dbReference type="SAM" id="MobiDB-lite"/>
    </source>
</evidence>
<reference evidence="2 3" key="1">
    <citation type="submission" date="2019-11" db="UniProtKB">
        <authorList>
            <consortium name="WormBaseParasite"/>
        </authorList>
    </citation>
    <scope>IDENTIFICATION</scope>
</reference>
<organism evidence="3">
    <name type="scientific">Mesocestoides corti</name>
    <name type="common">Flatworm</name>
    <dbReference type="NCBI Taxonomy" id="53468"/>
    <lineage>
        <taxon>Eukaryota</taxon>
        <taxon>Metazoa</taxon>
        <taxon>Spiralia</taxon>
        <taxon>Lophotrochozoa</taxon>
        <taxon>Platyhelminthes</taxon>
        <taxon>Cestoda</taxon>
        <taxon>Eucestoda</taxon>
        <taxon>Cyclophyllidea</taxon>
        <taxon>Mesocestoididae</taxon>
        <taxon>Mesocestoides</taxon>
    </lineage>
</organism>
<dbReference type="WBParaSite" id="MCU_013422-RB">
    <property type="protein sequence ID" value="MCU_013422-RB"/>
    <property type="gene ID" value="MCU_013422"/>
</dbReference>
<accession>A0A5K3G061</accession>
<feature type="region of interest" description="Disordered" evidence="1">
    <location>
        <begin position="482"/>
        <end position="502"/>
    </location>
</feature>
<feature type="compositionally biased region" description="Polar residues" evidence="1">
    <location>
        <begin position="231"/>
        <end position="261"/>
    </location>
</feature>
<sequence>MDFADAESLYVQLPPQHYIVAPHIDSHSLFYNDSHWYMQPTVCSLQMPEYFLLPSVVNATHLCSTIPNDPSYLSNQKPERTSPISSALTSEPSLANMKKRTRRRRRCNPKIPQNLEPLSNSESGVLHPLTSHVKECSSEALPLDDRNNAKSATEVVSLDRVNLTDACNKPAAKSLPRSSKVLVSDDLLSNQASCLTGIVATSSTVCSQEGDYGSQKINSDLKKLEAAAHRCSTTPNDPSYLSNQKPERTSPISSALTSEPSLANMKKRTRRRRRCNPKIPQNLEPLSNSESGVLHPLTSHVKECSSEALPLDDRNNAKSATEVVSLDRVNLTDACNKPAAKSLPRSSKVLVSDDLLSNQASCLTGIVATSSTVCSQEREEVDSDRQNCFNEIAGGINKRHDVRKAGHINQPVVEDTACRNSVSLNPHQCFIRVLQRTGYSPSLDSPHVKAQKKVLRRHQKMKNAKRPLTDVMKARLLSRFRSTLAESSAPKRRGKERAAPKTKRLSVLKRGIVNDRKVRRELQQLLKSNEAPPVAKETPTKVLNIAPPRIPELDSQIEQLLKPLAEFHDRAYKQTANQPAKRKSTRRIICGFHEAIKNLKLNKLKFLIVASDLEKGAYQIG</sequence>
<feature type="region of interest" description="Disordered" evidence="1">
    <location>
        <begin position="230"/>
        <end position="272"/>
    </location>
</feature>
<evidence type="ECO:0000313" key="2">
    <source>
        <dbReference type="WBParaSite" id="MCU_013422-RA"/>
    </source>
</evidence>
<feature type="region of interest" description="Disordered" evidence="1">
    <location>
        <begin position="69"/>
        <end position="90"/>
    </location>
</feature>
<protein>
    <submittedName>
        <fullName evidence="2 3">BAH domain-containing protein</fullName>
    </submittedName>
</protein>
<dbReference type="AlphaFoldDB" id="A0A5K3G061"/>